<sequence>MVSRSAAFLNREFRRIKENTSFSVGLVDGNIYTWEIIILGPEDSLYENGLFKAIMVFPEKYPDSPPKFKFISEMWHPNIDKEGNVCISILHEPGDDAYGYESVSERWMPVRNPESVIISITSLLDCPNTDSPANIDAAREYRDAREIYNRKVRRLTQKTLE</sequence>
<proteinExistence type="inferred from homology"/>
<keyword evidence="4" id="KW-0067">ATP-binding</keyword>
<dbReference type="SMART" id="SM00212">
    <property type="entry name" value="UBCc"/>
    <property type="match status" value="1"/>
</dbReference>
<evidence type="ECO:0000313" key="7">
    <source>
        <dbReference type="Proteomes" id="UP000051530"/>
    </source>
</evidence>
<accession>A0A0R0M6B5</accession>
<dbReference type="GO" id="GO:0016874">
    <property type="term" value="F:ligase activity"/>
    <property type="evidence" value="ECO:0007669"/>
    <property type="project" value="UniProtKB-KW"/>
</dbReference>
<keyword evidence="2 4" id="KW-0833">Ubl conjugation pathway</keyword>
<dbReference type="InterPro" id="IPR016135">
    <property type="entry name" value="UBQ-conjugating_enzyme/RWD"/>
</dbReference>
<dbReference type="GO" id="GO:0016740">
    <property type="term" value="F:transferase activity"/>
    <property type="evidence" value="ECO:0007669"/>
    <property type="project" value="UniProtKB-KW"/>
</dbReference>
<evidence type="ECO:0000256" key="3">
    <source>
        <dbReference type="PROSITE-ProRule" id="PRU10133"/>
    </source>
</evidence>
<dbReference type="PROSITE" id="PS00183">
    <property type="entry name" value="UBC_1"/>
    <property type="match status" value="1"/>
</dbReference>
<reference evidence="6 7" key="1">
    <citation type="submission" date="2015-07" db="EMBL/GenBank/DDBJ databases">
        <title>The genome of Pseudoloma neurophilia, a relevant intracellular parasite of the zebrafish.</title>
        <authorList>
            <person name="Ndikumana S."/>
            <person name="Pelin A."/>
            <person name="Sanders J."/>
            <person name="Corradi N."/>
        </authorList>
    </citation>
    <scope>NUCLEOTIDE SEQUENCE [LARGE SCALE GENOMIC DNA]</scope>
    <source>
        <strain evidence="6 7">MK1</strain>
    </source>
</reference>
<dbReference type="OrthoDB" id="19692at2759"/>
<keyword evidence="1" id="KW-0808">Transferase</keyword>
<dbReference type="SUPFAM" id="SSF54495">
    <property type="entry name" value="UBC-like"/>
    <property type="match status" value="1"/>
</dbReference>
<dbReference type="Gene3D" id="3.10.110.10">
    <property type="entry name" value="Ubiquitin Conjugating Enzyme"/>
    <property type="match status" value="1"/>
</dbReference>
<evidence type="ECO:0000256" key="1">
    <source>
        <dbReference type="ARBA" id="ARBA00022679"/>
    </source>
</evidence>
<feature type="domain" description="UBC core" evidence="5">
    <location>
        <begin position="4"/>
        <end position="161"/>
    </location>
</feature>
<dbReference type="PANTHER" id="PTHR24067">
    <property type="entry name" value="UBIQUITIN-CONJUGATING ENZYME E2"/>
    <property type="match status" value="1"/>
</dbReference>
<evidence type="ECO:0000256" key="4">
    <source>
        <dbReference type="RuleBase" id="RU362109"/>
    </source>
</evidence>
<evidence type="ECO:0000313" key="6">
    <source>
        <dbReference type="EMBL" id="KRH95134.1"/>
    </source>
</evidence>
<dbReference type="Proteomes" id="UP000051530">
    <property type="component" value="Unassembled WGS sequence"/>
</dbReference>
<name>A0A0R0M6B5_9MICR</name>
<organism evidence="6 7">
    <name type="scientific">Pseudoloma neurophilia</name>
    <dbReference type="NCBI Taxonomy" id="146866"/>
    <lineage>
        <taxon>Eukaryota</taxon>
        <taxon>Fungi</taxon>
        <taxon>Fungi incertae sedis</taxon>
        <taxon>Microsporidia</taxon>
        <taxon>Pseudoloma</taxon>
    </lineage>
</organism>
<dbReference type="CDD" id="cd23795">
    <property type="entry name" value="UBCc_UBE2G1"/>
    <property type="match status" value="1"/>
</dbReference>
<keyword evidence="6" id="KW-0436">Ligase</keyword>
<dbReference type="VEuPathDB" id="MicrosporidiaDB:M153_2500037275"/>
<dbReference type="GO" id="GO:0005524">
    <property type="term" value="F:ATP binding"/>
    <property type="evidence" value="ECO:0007669"/>
    <property type="project" value="UniProtKB-UniRule"/>
</dbReference>
<dbReference type="PROSITE" id="PS50127">
    <property type="entry name" value="UBC_2"/>
    <property type="match status" value="1"/>
</dbReference>
<dbReference type="FunFam" id="3.10.110.10:FF:000051">
    <property type="entry name" value="ubiquitin-conjugating enzyme E2 R2-like"/>
    <property type="match status" value="1"/>
</dbReference>
<evidence type="ECO:0000256" key="2">
    <source>
        <dbReference type="ARBA" id="ARBA00022786"/>
    </source>
</evidence>
<dbReference type="InterPro" id="IPR050113">
    <property type="entry name" value="Ub_conjugating_enzyme"/>
</dbReference>
<dbReference type="Pfam" id="PF00179">
    <property type="entry name" value="UQ_con"/>
    <property type="match status" value="1"/>
</dbReference>
<dbReference type="InterPro" id="IPR023313">
    <property type="entry name" value="UBQ-conjugating_AS"/>
</dbReference>
<keyword evidence="7" id="KW-1185">Reference proteome</keyword>
<gene>
    <name evidence="6" type="ORF">M153_2500037275</name>
</gene>
<dbReference type="EMBL" id="LGUB01000005">
    <property type="protein sequence ID" value="KRH95134.1"/>
    <property type="molecule type" value="Genomic_DNA"/>
</dbReference>
<comment type="similarity">
    <text evidence="4">Belongs to the ubiquitin-conjugating enzyme family.</text>
</comment>
<comment type="caution">
    <text evidence="6">The sequence shown here is derived from an EMBL/GenBank/DDBJ whole genome shotgun (WGS) entry which is preliminary data.</text>
</comment>
<feature type="active site" description="Glycyl thioester intermediate" evidence="3">
    <location>
        <position position="86"/>
    </location>
</feature>
<dbReference type="InterPro" id="IPR000608">
    <property type="entry name" value="UBC"/>
</dbReference>
<dbReference type="AlphaFoldDB" id="A0A0R0M6B5"/>
<protein>
    <submittedName>
        <fullName evidence="6">Ubiquitin-protein ligase</fullName>
    </submittedName>
</protein>
<keyword evidence="4" id="KW-0547">Nucleotide-binding</keyword>
<evidence type="ECO:0000259" key="5">
    <source>
        <dbReference type="PROSITE" id="PS50127"/>
    </source>
</evidence>